<evidence type="ECO:0000259" key="1">
    <source>
        <dbReference type="Pfam" id="PF24937"/>
    </source>
</evidence>
<dbReference type="HOGENOM" id="CLU_465581_0_0_1"/>
<name>Q18097_CAEEL</name>
<evidence type="ECO:0000313" key="3">
    <source>
        <dbReference type="Proteomes" id="UP000001940"/>
    </source>
</evidence>
<reference evidence="2 3" key="1">
    <citation type="journal article" date="1998" name="Science">
        <title>Genome sequence of the nematode C. elegans: a platform for investigating biology.</title>
        <authorList>
            <consortium name="The C. elegans sequencing consortium"/>
            <person name="Sulson J.E."/>
            <person name="Waterston R."/>
        </authorList>
    </citation>
    <scope>NUCLEOTIDE SEQUENCE [LARGE SCALE GENOMIC DNA]</scope>
    <source>
        <strain evidence="2 3">Bristol N2</strain>
    </source>
</reference>
<evidence type="ECO:0007829" key="5">
    <source>
        <dbReference type="PeptideAtlas" id="Q18097"/>
    </source>
</evidence>
<organism evidence="2 3">
    <name type="scientific">Caenorhabditis elegans</name>
    <dbReference type="NCBI Taxonomy" id="6239"/>
    <lineage>
        <taxon>Eukaryota</taxon>
        <taxon>Metazoa</taxon>
        <taxon>Ecdysozoa</taxon>
        <taxon>Nematoda</taxon>
        <taxon>Chromadorea</taxon>
        <taxon>Rhabditida</taxon>
        <taxon>Rhabditina</taxon>
        <taxon>Rhabditomorpha</taxon>
        <taxon>Rhabditoidea</taxon>
        <taxon>Rhabditidae</taxon>
        <taxon>Peloderinae</taxon>
        <taxon>Caenorhabditis</taxon>
    </lineage>
</organism>
<dbReference type="KEGG" id="cel:CELE_C18E9.8"/>
<dbReference type="FunCoup" id="Q18097">
    <property type="interactions" value="206"/>
</dbReference>
<dbReference type="Bgee" id="WBGene00007688">
    <property type="expression patterns" value="Expressed in larva and 1 other cell type or tissue"/>
</dbReference>
<proteinExistence type="evidence at protein level"/>
<dbReference type="PIR" id="T19406">
    <property type="entry name" value="T19406"/>
</dbReference>
<dbReference type="InterPro" id="IPR056656">
    <property type="entry name" value="DUF7754"/>
</dbReference>
<dbReference type="EMBL" id="BX284602">
    <property type="protein sequence ID" value="CAA93857.1"/>
    <property type="molecule type" value="Genomic_DNA"/>
</dbReference>
<dbReference type="Proteomes" id="UP000001940">
    <property type="component" value="Chromosome II"/>
</dbReference>
<dbReference type="eggNOG" id="ENOG502S6P5">
    <property type="taxonomic scope" value="Eukaryota"/>
</dbReference>
<dbReference type="RefSeq" id="NP_495914.1">
    <property type="nucleotide sequence ID" value="NM_063513.4"/>
</dbReference>
<protein>
    <submittedName>
        <fullName evidence="2">BTB domain-containing protein</fullName>
    </submittedName>
</protein>
<accession>Q18097</accession>
<dbReference type="Pfam" id="PF24937">
    <property type="entry name" value="DUF7754"/>
    <property type="match status" value="1"/>
</dbReference>
<evidence type="ECO:0000313" key="4">
    <source>
        <dbReference type="WormBase" id="C18E9.8"/>
    </source>
</evidence>
<dbReference type="AlphaFoldDB" id="Q18097"/>
<dbReference type="OMA" id="YELSEWK"/>
<dbReference type="IntAct" id="Q18097">
    <property type="interactions" value="2"/>
</dbReference>
<dbReference type="AGR" id="WB:WBGene00007688"/>
<feature type="domain" description="DUF7754" evidence="1">
    <location>
        <begin position="267"/>
        <end position="331"/>
    </location>
</feature>
<dbReference type="WormBase" id="C18E9.8">
    <property type="protein sequence ID" value="CE05300"/>
    <property type="gene ID" value="WBGene00007688"/>
</dbReference>
<dbReference type="UCSC" id="C18E9.8">
    <property type="organism name" value="c. elegans"/>
</dbReference>
<gene>
    <name evidence="2 4" type="ORF">C18E9.8</name>
    <name evidence="2" type="ORF">CELE_C18E9.8</name>
</gene>
<evidence type="ECO:0000313" key="2">
    <source>
        <dbReference type="EMBL" id="CAA93857.1"/>
    </source>
</evidence>
<comment type="interaction">
    <interactant intactId="EBI-2413660">
        <id>Q18097</id>
    </interactant>
    <interactant intactId="EBI-324959">
        <id>Q9TYT0</id>
        <label>hmbx-1</label>
    </interactant>
    <organismsDiffer>false</organismsDiffer>
    <experiments>4</experiments>
</comment>
<sequence length="586" mass="66806">MSLSELSVLSAETAISFHEMDLEILKESQKALREEAGGKEEVEETVENPNPIVFIAVDDQNLPNGEEEDSFIFEKLQFRVKQVMENGTRRVYLSVQATTPAEWQLLVQLRIKTGCQSNILNVVDKDVYKFDSFSYPLNVEIQNSDVKFLKFEMRVLNLMYLDLPTFEEGDEVIEFDDGSRIRVHSNILSLLSDYLGKSEKEYASRTDCPAIKATCSEKEAFLELLYQAYPTRRPIFASFRRLTAGAVGYKCDNLIYQLSKHLIDYNYRPMTFLQRFQAAIENRLEPAISELAFRAALDGTWNQMIQSGFEPENFCGRQVYTKIVCPAILLARNAKPDATTLKKPENNLKFIELEEGDTTKSAILFRGTIFYINSGILAAHGKEMLCIGQNGEYIARYTAEFHRECARGDLIPGEVLVQLLTYMHPMGEVPHPDMIRACIVFAFDHGWNIVKENLENEFEPPITPDEYMSQLMFGDKFDLKNLLRVNIQRAESSCRELAEVLERHGKLKILKDRTHEGIMDRMCSGWGLNPMVNRLSTRFPTTFHHRTVNLQRGKAVVVGEGRAVDTLNSLASDHAFGEPTELIVVD</sequence>
<dbReference type="InParanoid" id="Q18097"/>
<dbReference type="PaxDb" id="6239-C18E9.8"/>
<keyword evidence="5" id="KW-1267">Proteomics identification</keyword>
<dbReference type="STRING" id="6239.C18E9.8.1"/>
<dbReference type="CTD" id="182791"/>
<dbReference type="GeneID" id="182791"/>
<dbReference type="OrthoDB" id="5787168at2759"/>
<keyword evidence="3" id="KW-1185">Reference proteome</keyword>
<dbReference type="PeptideAtlas" id="Q18097"/>